<name>A0A9X7Z7P3_9BACL</name>
<evidence type="ECO:0000313" key="3">
    <source>
        <dbReference type="Proteomes" id="UP000663505"/>
    </source>
</evidence>
<evidence type="ECO:0000256" key="1">
    <source>
        <dbReference type="SAM" id="MobiDB-lite"/>
    </source>
</evidence>
<proteinExistence type="predicted"/>
<dbReference type="AlphaFoldDB" id="A0A9X7Z7P3"/>
<protein>
    <submittedName>
        <fullName evidence="2">Uncharacterized protein</fullName>
    </submittedName>
</protein>
<evidence type="ECO:0000313" key="2">
    <source>
        <dbReference type="EMBL" id="QSO47551.1"/>
    </source>
</evidence>
<feature type="region of interest" description="Disordered" evidence="1">
    <location>
        <begin position="1"/>
        <end position="52"/>
    </location>
</feature>
<dbReference type="Proteomes" id="UP000663505">
    <property type="component" value="Chromosome"/>
</dbReference>
<keyword evidence="3" id="KW-1185">Reference proteome</keyword>
<dbReference type="EMBL" id="CP071182">
    <property type="protein sequence ID" value="QSO47551.1"/>
    <property type="molecule type" value="Genomic_DNA"/>
</dbReference>
<accession>A0A9X7Z7P3</accession>
<reference evidence="2 3" key="1">
    <citation type="submission" date="2021-02" db="EMBL/GenBank/DDBJ databases">
        <title>Alicyclobacillus curvatus sp. nov. and Alicyclobacillus mengziensis sp. nov., two acidophilic bacteria isolated from acid mine drainage.</title>
        <authorList>
            <person name="Huang Y."/>
        </authorList>
    </citation>
    <scope>NUCLEOTIDE SEQUENCE [LARGE SCALE GENOMIC DNA]</scope>
    <source>
        <strain evidence="2 3">S30H14</strain>
    </source>
</reference>
<dbReference type="KEGG" id="afx:JZ786_00315"/>
<sequence>MKPFFSAEGGEDESRPMPKNPVDPSTKEPLDGDTSITESSQADELVPASTSRDKSEGWIPEVILWLPMYEAGYGNASKVVREDGRAFVYKHSSPQTWNDVLRFYAVDKAEYRNLYRVATGRSQSVPIVVPSRGLVLIPIKIRSPRVKNDGAIGYIADRFIKDFERVVEGGKYIGLRIRLTTGTEVLAQMSLKNFLEQQRSAKYFMYFLAEHKVYPWFRTE</sequence>
<gene>
    <name evidence="2" type="ORF">JZ786_00315</name>
</gene>
<dbReference type="RefSeq" id="WP_206656895.1">
    <property type="nucleotide sequence ID" value="NZ_CP071182.1"/>
</dbReference>
<organism evidence="2 3">
    <name type="scientific">Alicyclobacillus mengziensis</name>
    <dbReference type="NCBI Taxonomy" id="2931921"/>
    <lineage>
        <taxon>Bacteria</taxon>
        <taxon>Bacillati</taxon>
        <taxon>Bacillota</taxon>
        <taxon>Bacilli</taxon>
        <taxon>Bacillales</taxon>
        <taxon>Alicyclobacillaceae</taxon>
        <taxon>Alicyclobacillus</taxon>
    </lineage>
</organism>